<feature type="non-terminal residue" evidence="2">
    <location>
        <position position="60"/>
    </location>
</feature>
<keyword evidence="2" id="KW-0378">Hydrolase</keyword>
<dbReference type="Proteomes" id="UP001205998">
    <property type="component" value="Unassembled WGS sequence"/>
</dbReference>
<comment type="caution">
    <text evidence="2">The sequence shown here is derived from an EMBL/GenBank/DDBJ whole genome shotgun (WGS) entry which is preliminary data.</text>
</comment>
<evidence type="ECO:0000256" key="1">
    <source>
        <dbReference type="SAM" id="MobiDB-lite"/>
    </source>
</evidence>
<dbReference type="GO" id="GO:0004386">
    <property type="term" value="F:helicase activity"/>
    <property type="evidence" value="ECO:0007669"/>
    <property type="project" value="UniProtKB-KW"/>
</dbReference>
<keyword evidence="2" id="KW-0547">Nucleotide-binding</keyword>
<name>A0AAD5ACA1_SILAS</name>
<gene>
    <name evidence="2" type="ORF">C0J50_11358</name>
</gene>
<reference evidence="2" key="1">
    <citation type="submission" date="2018-07" db="EMBL/GenBank/DDBJ databases">
        <title>Comparative genomics of catfishes provides insights into carnivory and benthic adaptation.</title>
        <authorList>
            <person name="Zhang Y."/>
            <person name="Wang D."/>
            <person name="Peng Z."/>
            <person name="Zheng S."/>
            <person name="Shao F."/>
            <person name="Tao W."/>
        </authorList>
    </citation>
    <scope>NUCLEOTIDE SEQUENCE</scope>
    <source>
        <strain evidence="2">Chongqing</strain>
    </source>
</reference>
<keyword evidence="2" id="KW-0347">Helicase</keyword>
<evidence type="ECO:0000313" key="3">
    <source>
        <dbReference type="Proteomes" id="UP001205998"/>
    </source>
</evidence>
<keyword evidence="2" id="KW-0067">ATP-binding</keyword>
<sequence length="60" mass="6554">MADSPEAADPEISEESHEEEAEVTLEEEKGVTEVLCEACDLLGWKTPTKIQIEAIPVALE</sequence>
<dbReference type="EMBL" id="MU562703">
    <property type="protein sequence ID" value="KAI5613410.1"/>
    <property type="molecule type" value="Genomic_DNA"/>
</dbReference>
<dbReference type="AlphaFoldDB" id="A0AAD5ACA1"/>
<feature type="compositionally biased region" description="Acidic residues" evidence="1">
    <location>
        <begin position="1"/>
        <end position="25"/>
    </location>
</feature>
<evidence type="ECO:0000313" key="2">
    <source>
        <dbReference type="EMBL" id="KAI5613410.1"/>
    </source>
</evidence>
<feature type="region of interest" description="Disordered" evidence="1">
    <location>
        <begin position="1"/>
        <end position="28"/>
    </location>
</feature>
<keyword evidence="3" id="KW-1185">Reference proteome</keyword>
<accession>A0AAD5ACA1</accession>
<proteinExistence type="predicted"/>
<organism evidence="2 3">
    <name type="scientific">Silurus asotus</name>
    <name type="common">Amur catfish</name>
    <name type="synonym">Parasilurus asotus</name>
    <dbReference type="NCBI Taxonomy" id="30991"/>
    <lineage>
        <taxon>Eukaryota</taxon>
        <taxon>Metazoa</taxon>
        <taxon>Chordata</taxon>
        <taxon>Craniata</taxon>
        <taxon>Vertebrata</taxon>
        <taxon>Euteleostomi</taxon>
        <taxon>Actinopterygii</taxon>
        <taxon>Neopterygii</taxon>
        <taxon>Teleostei</taxon>
        <taxon>Ostariophysi</taxon>
        <taxon>Siluriformes</taxon>
        <taxon>Siluridae</taxon>
        <taxon>Silurus</taxon>
    </lineage>
</organism>
<protein>
    <submittedName>
        <fullName evidence="2">ATP-dependent RNA helicase DDX47</fullName>
    </submittedName>
</protein>